<protein>
    <submittedName>
        <fullName evidence="2">Uncharacterized protein</fullName>
    </submittedName>
</protein>
<dbReference type="OrthoDB" id="10613167at2759"/>
<organism evidence="2 3">
    <name type="scientific">Pseudocercospora eumusae</name>
    <dbReference type="NCBI Taxonomy" id="321146"/>
    <lineage>
        <taxon>Eukaryota</taxon>
        <taxon>Fungi</taxon>
        <taxon>Dikarya</taxon>
        <taxon>Ascomycota</taxon>
        <taxon>Pezizomycotina</taxon>
        <taxon>Dothideomycetes</taxon>
        <taxon>Dothideomycetidae</taxon>
        <taxon>Mycosphaerellales</taxon>
        <taxon>Mycosphaerellaceae</taxon>
        <taxon>Pseudocercospora</taxon>
    </lineage>
</organism>
<gene>
    <name evidence="2" type="ORF">AC578_2843</name>
</gene>
<proteinExistence type="predicted"/>
<feature type="region of interest" description="Disordered" evidence="1">
    <location>
        <begin position="180"/>
        <end position="212"/>
    </location>
</feature>
<sequence length="337" mass="36201">MLPSASPPANKCRLGFSDLFSTAVVFSSFSRHACNMADASNETYGESDLTPEEVMKGRRRGRYIAFCPTKEEDDILFEYCGARGINAEHLPTPEHLVELLSHMRYKSGYPPLDLSLAEHVLNLIDKASIDRGRSKAKLEEKKALKAALRRHILAASVGAPQSSRPPTANVAGSNDLVNAVRETHPPPRPRTRSLHTTIPEAAPTDPHASGSKSILASVGNSVGAMFGSLGQRSARAAVPQTESNSLGHAPLTASALGTGTLPSAVVVTSDYTGASLALAEDHQAVLDQLFARLELDPPDRISVNGLEACVGKLLAAVRAQEEDVQRVTEEWKRLRED</sequence>
<dbReference type="AlphaFoldDB" id="A0A139H424"/>
<keyword evidence="3" id="KW-1185">Reference proteome</keyword>
<evidence type="ECO:0000313" key="2">
    <source>
        <dbReference type="EMBL" id="KXS97225.1"/>
    </source>
</evidence>
<dbReference type="EMBL" id="LFZN01000149">
    <property type="protein sequence ID" value="KXS97225.1"/>
    <property type="molecule type" value="Genomic_DNA"/>
</dbReference>
<accession>A0A139H424</accession>
<evidence type="ECO:0000256" key="1">
    <source>
        <dbReference type="SAM" id="MobiDB-lite"/>
    </source>
</evidence>
<comment type="caution">
    <text evidence="2">The sequence shown here is derived from an EMBL/GenBank/DDBJ whole genome shotgun (WGS) entry which is preliminary data.</text>
</comment>
<name>A0A139H424_9PEZI</name>
<reference evidence="2 3" key="1">
    <citation type="submission" date="2015-07" db="EMBL/GenBank/DDBJ databases">
        <title>Comparative genomics of the Sigatoka disease complex on banana suggests a link between parallel evolutionary changes in Pseudocercospora fijiensis and Pseudocercospora eumusae and increased virulence on the banana host.</title>
        <authorList>
            <person name="Chang T.-C."/>
            <person name="Salvucci A."/>
            <person name="Crous P.W."/>
            <person name="Stergiopoulos I."/>
        </authorList>
    </citation>
    <scope>NUCLEOTIDE SEQUENCE [LARGE SCALE GENOMIC DNA]</scope>
    <source>
        <strain evidence="2 3">CBS 114824</strain>
    </source>
</reference>
<dbReference type="Proteomes" id="UP000070133">
    <property type="component" value="Unassembled WGS sequence"/>
</dbReference>
<evidence type="ECO:0000313" key="3">
    <source>
        <dbReference type="Proteomes" id="UP000070133"/>
    </source>
</evidence>